<feature type="domain" description="FAE" evidence="5">
    <location>
        <begin position="124"/>
        <end position="255"/>
    </location>
</feature>
<dbReference type="EMBL" id="BONQ01000180">
    <property type="protein sequence ID" value="GIG52467.1"/>
    <property type="molecule type" value="Genomic_DNA"/>
</dbReference>
<dbReference type="Pfam" id="PF02797">
    <property type="entry name" value="Chal_sti_synt_C"/>
    <property type="match status" value="1"/>
</dbReference>
<accession>A0A919UED2</accession>
<evidence type="ECO:0000256" key="2">
    <source>
        <dbReference type="ARBA" id="ARBA00022679"/>
    </source>
</evidence>
<dbReference type="InterPro" id="IPR012328">
    <property type="entry name" value="Chalcone/stilbene_synt_C"/>
</dbReference>
<dbReference type="GO" id="GO:0016020">
    <property type="term" value="C:membrane"/>
    <property type="evidence" value="ECO:0007669"/>
    <property type="project" value="InterPro"/>
</dbReference>
<evidence type="ECO:0000313" key="6">
    <source>
        <dbReference type="EMBL" id="GIG52467.1"/>
    </source>
</evidence>
<comment type="similarity">
    <text evidence="1">Belongs to the thiolase-like superfamily. Chalcone/stilbene synthases family.</text>
</comment>
<proteinExistence type="inferred from homology"/>
<reference evidence="6" key="1">
    <citation type="submission" date="2021-01" db="EMBL/GenBank/DDBJ databases">
        <title>Whole genome shotgun sequence of Dactylosporangium siamense NBRC 106093.</title>
        <authorList>
            <person name="Komaki H."/>
            <person name="Tamura T."/>
        </authorList>
    </citation>
    <scope>NUCLEOTIDE SEQUENCE</scope>
    <source>
        <strain evidence="6">NBRC 106093</strain>
    </source>
</reference>
<dbReference type="PANTHER" id="PTHR11877">
    <property type="entry name" value="HYDROXYMETHYLGLUTARYL-COA SYNTHASE"/>
    <property type="match status" value="1"/>
</dbReference>
<dbReference type="InterPro" id="IPR011141">
    <property type="entry name" value="Polyketide_synthase_type-III"/>
</dbReference>
<dbReference type="PIRSF" id="PIRSF000451">
    <property type="entry name" value="PKS_III"/>
    <property type="match status" value="1"/>
</dbReference>
<dbReference type="NCBIfam" id="NF042429">
    <property type="entry name" value="DHPHCoAsyn_DpgA"/>
    <property type="match status" value="1"/>
</dbReference>
<feature type="active site" description="Acyl-thioester intermediate" evidence="3">
    <location>
        <position position="195"/>
    </location>
</feature>
<dbReference type="CDD" id="cd00831">
    <property type="entry name" value="CHS_like"/>
    <property type="match status" value="1"/>
</dbReference>
<dbReference type="GO" id="GO:0016747">
    <property type="term" value="F:acyltransferase activity, transferring groups other than amino-acyl groups"/>
    <property type="evidence" value="ECO:0007669"/>
    <property type="project" value="InterPro"/>
</dbReference>
<keyword evidence="2" id="KW-0808">Transferase</keyword>
<evidence type="ECO:0000313" key="7">
    <source>
        <dbReference type="Proteomes" id="UP000660611"/>
    </source>
</evidence>
<comment type="caution">
    <text evidence="6">The sequence shown here is derived from an EMBL/GenBank/DDBJ whole genome shotgun (WGS) entry which is preliminary data.</text>
</comment>
<dbReference type="InterPro" id="IPR016039">
    <property type="entry name" value="Thiolase-like"/>
</dbReference>
<keyword evidence="7" id="KW-1185">Reference proteome</keyword>
<evidence type="ECO:0000259" key="5">
    <source>
        <dbReference type="Pfam" id="PF08392"/>
    </source>
</evidence>
<dbReference type="AlphaFoldDB" id="A0A919UED2"/>
<dbReference type="GO" id="GO:0030639">
    <property type="term" value="P:polyketide biosynthetic process"/>
    <property type="evidence" value="ECO:0007669"/>
    <property type="project" value="TreeGrafter"/>
</dbReference>
<protein>
    <submittedName>
        <fullName evidence="6">Chalcone synthase</fullName>
    </submittedName>
</protein>
<dbReference type="Proteomes" id="UP000660611">
    <property type="component" value="Unassembled WGS sequence"/>
</dbReference>
<dbReference type="GO" id="GO:0006633">
    <property type="term" value="P:fatty acid biosynthetic process"/>
    <property type="evidence" value="ECO:0007669"/>
    <property type="project" value="InterPro"/>
</dbReference>
<evidence type="ECO:0000259" key="4">
    <source>
        <dbReference type="Pfam" id="PF02797"/>
    </source>
</evidence>
<organism evidence="6 7">
    <name type="scientific">Dactylosporangium siamense</name>
    <dbReference type="NCBI Taxonomy" id="685454"/>
    <lineage>
        <taxon>Bacteria</taxon>
        <taxon>Bacillati</taxon>
        <taxon>Actinomycetota</taxon>
        <taxon>Actinomycetes</taxon>
        <taxon>Micromonosporales</taxon>
        <taxon>Micromonosporaceae</taxon>
        <taxon>Dactylosporangium</taxon>
    </lineage>
</organism>
<sequence length="423" mass="44254">MGLDLPMTIAIGTQTPDTTESALHPTAGPSAGPAVVALTHPWPVPAPGEAAPGATDRASIAAATIAGVGTAVAGTAYSQEDLLDLFAITDPKVRSVFSNSAIHRRFLTVPISPDGATFDEPQGDLLRKHKAVAVDMGARALTAALADAGLGLADVEYLCCVTSTGFLTPGLTALVIRELGIDPGCHRVDVVGMGCNAGLNALNATANWAKANPGRVAVMVCAEACSAAYVMDSTMRTAVVNSLFGDGGAALVLVAPDPAAATASTASTAVEDRGAPRRPRILGFASRIITDAFDAMRYDWDDAQHRFSFFLDPDIPYVVGANASIVVDRLLGRAGLRRRDIGHWLVHSGGKKVIDAVRVNLGLTRHDVRHTTGVLRDYGNLSSGSFLFSYERLLRERAVEPGDYGVLMTMGPGSTIETALVQW</sequence>
<dbReference type="PANTHER" id="PTHR11877:SF46">
    <property type="entry name" value="TYPE III POLYKETIDE SYNTHASE A"/>
    <property type="match status" value="1"/>
</dbReference>
<dbReference type="Gene3D" id="3.40.47.10">
    <property type="match status" value="2"/>
</dbReference>
<dbReference type="SUPFAM" id="SSF53901">
    <property type="entry name" value="Thiolase-like"/>
    <property type="match status" value="1"/>
</dbReference>
<evidence type="ECO:0000256" key="1">
    <source>
        <dbReference type="ARBA" id="ARBA00005531"/>
    </source>
</evidence>
<evidence type="ECO:0000256" key="3">
    <source>
        <dbReference type="PIRSR" id="PIRSR000451-1"/>
    </source>
</evidence>
<dbReference type="InterPro" id="IPR013601">
    <property type="entry name" value="FAE1_typ3_polyketide_synth"/>
</dbReference>
<name>A0A919UED2_9ACTN</name>
<gene>
    <name evidence="6" type="primary">bcsA</name>
    <name evidence="6" type="ORF">Dsi01nite_105080</name>
</gene>
<dbReference type="InterPro" id="IPR053446">
    <property type="entry name" value="DPA-CoA_Synthase"/>
</dbReference>
<feature type="domain" description="Chalcone/stilbene synthase C-terminal" evidence="4">
    <location>
        <begin position="308"/>
        <end position="422"/>
    </location>
</feature>
<dbReference type="Pfam" id="PF08392">
    <property type="entry name" value="FAE1_CUT1_RppA"/>
    <property type="match status" value="1"/>
</dbReference>